<dbReference type="Proteomes" id="UP000319411">
    <property type="component" value="Plasmid unnamed2"/>
</dbReference>
<dbReference type="OrthoDB" id="6711752at2"/>
<accession>A0A518XJL3</accession>
<geneLocation type="plasmid" evidence="1 2">
    <name>unnamed2</name>
</geneLocation>
<protein>
    <submittedName>
        <fullName evidence="1">N-acetyltransferase</fullName>
    </submittedName>
</protein>
<evidence type="ECO:0000313" key="1">
    <source>
        <dbReference type="EMBL" id="QDY44378.1"/>
    </source>
</evidence>
<dbReference type="AlphaFoldDB" id="A0A518XJL3"/>
<organism evidence="1 2">
    <name type="scientific">Candidatus Pantoea soli</name>
    <dbReference type="NCBI Taxonomy" id="3098669"/>
    <lineage>
        <taxon>Bacteria</taxon>
        <taxon>Pseudomonadati</taxon>
        <taxon>Pseudomonadota</taxon>
        <taxon>Gammaproteobacteria</taxon>
        <taxon>Enterobacterales</taxon>
        <taxon>Erwiniaceae</taxon>
        <taxon>Pantoea</taxon>
    </lineage>
</organism>
<dbReference type="RefSeq" id="WP_145891910.1">
    <property type="nucleotide sequence ID" value="NZ_CP032704.1"/>
</dbReference>
<dbReference type="EMBL" id="CP032704">
    <property type="protein sequence ID" value="QDY44378.1"/>
    <property type="molecule type" value="Genomic_DNA"/>
</dbReference>
<dbReference type="Gene3D" id="3.40.630.30">
    <property type="match status" value="1"/>
</dbReference>
<evidence type="ECO:0000313" key="2">
    <source>
        <dbReference type="Proteomes" id="UP000319411"/>
    </source>
</evidence>
<dbReference type="KEGG" id="pdis:D8B20_20895"/>
<gene>
    <name evidence="1" type="ORF">D8B20_20895</name>
</gene>
<proteinExistence type="predicted"/>
<keyword evidence="2" id="KW-1185">Reference proteome</keyword>
<name>A0A518XJL3_9GAMM</name>
<dbReference type="SUPFAM" id="SSF55729">
    <property type="entry name" value="Acyl-CoA N-acyltransferases (Nat)"/>
    <property type="match status" value="1"/>
</dbReference>
<sequence>MQLSFQPFDTRYYNQILSIIIDTWGFESWVPEGYAHLLAEYFLADILSESSNVTLALKGDEVVGISGHSLVNDASSKSFLRKKRVLSLMSFISDDNAHSLIFRQFMKTRVLSENMLLAADVTFEAVVNLLVVKAGNKGSGIGSKLYNIIISNFRQNGVHSFYLFSDSASDISFYERKGLKCVFSGVFDWGGNDPDNFEKYYLYAGKVEEQ</sequence>
<dbReference type="InterPro" id="IPR016181">
    <property type="entry name" value="Acyl_CoA_acyltransferase"/>
</dbReference>
<keyword evidence="1" id="KW-0614">Plasmid</keyword>
<reference evidence="1 2" key="1">
    <citation type="submission" date="2018-10" db="EMBL/GenBank/DDBJ databases">
        <title>Genome Sequencing of Pantoea dispersa DSM 32899.</title>
        <authorList>
            <person name="Nawrath M."/>
            <person name="Ottenheim C."/>
            <person name="Wilm A."/>
            <person name="Zimmermann W."/>
            <person name="Wu J.C."/>
        </authorList>
    </citation>
    <scope>NUCLEOTIDE SEQUENCE [LARGE SCALE GENOMIC DNA]</scope>
    <source>
        <strain evidence="1 2">DSM 32899</strain>
        <plasmid evidence="1 2">unnamed2</plasmid>
    </source>
</reference>